<dbReference type="SUPFAM" id="SSF46785">
    <property type="entry name" value="Winged helix' DNA-binding domain"/>
    <property type="match status" value="1"/>
</dbReference>
<dbReference type="Proteomes" id="UP000037043">
    <property type="component" value="Unassembled WGS sequence"/>
</dbReference>
<dbReference type="InterPro" id="IPR036390">
    <property type="entry name" value="WH_DNA-bd_sf"/>
</dbReference>
<protein>
    <recommendedName>
        <fullName evidence="1">DUF4007 domain-containing protein</fullName>
    </recommendedName>
</protein>
<feature type="domain" description="DUF4007" evidence="1">
    <location>
        <begin position="64"/>
        <end position="265"/>
    </location>
</feature>
<dbReference type="PATRIC" id="fig|1121318.3.peg.3051"/>
<gene>
    <name evidence="2" type="ORF">CLHOM_30370</name>
</gene>
<comment type="caution">
    <text evidence="2">The sequence shown here is derived from an EMBL/GenBank/DDBJ whole genome shotgun (WGS) entry which is preliminary data.</text>
</comment>
<dbReference type="STRING" id="36844.SAMN04488501_110174"/>
<accession>A0A0L6Z7I2</accession>
<dbReference type="Pfam" id="PF13182">
    <property type="entry name" value="DUF4007"/>
    <property type="match status" value="1"/>
</dbReference>
<evidence type="ECO:0000313" key="3">
    <source>
        <dbReference type="Proteomes" id="UP000037043"/>
    </source>
</evidence>
<sequence length="271" mass="31917">MNYKIQSLNGFKMYFDQVVNVFKAKYDTDEDINLDKLAEITGLNRRKARLILNYLADLGLSQKASLKSTELGRLIHKYDDFLEDKGTLWIMHYLQGTNDYVIIWNRLLNFLGNVDTFTREDLLELFVDLETQIGEYTYKNHIGKEIRIIIDAYTNQRFSNLYIIEEQNKKYKVNKNPEVPNLILLAAIKRYQDINYPGATSISINEIATAKNSPGRIFFIDEHVFRQKLEELKNRRYIGIESRADLDQIRIKTNKSFEDIIEVYYGGKEWN</sequence>
<organism evidence="2 3">
    <name type="scientific">Clostridium homopropionicum DSM 5847</name>
    <dbReference type="NCBI Taxonomy" id="1121318"/>
    <lineage>
        <taxon>Bacteria</taxon>
        <taxon>Bacillati</taxon>
        <taxon>Bacillota</taxon>
        <taxon>Clostridia</taxon>
        <taxon>Eubacteriales</taxon>
        <taxon>Clostridiaceae</taxon>
        <taxon>Clostridium</taxon>
    </lineage>
</organism>
<dbReference type="InterPro" id="IPR025248">
    <property type="entry name" value="DUF4007"/>
</dbReference>
<reference evidence="3" key="1">
    <citation type="submission" date="2015-08" db="EMBL/GenBank/DDBJ databases">
        <title>Genome sequence of the strict anaerobe Clostridium homopropionicum LuHBu1 (DSM 5847T).</title>
        <authorList>
            <person name="Poehlein A."/>
            <person name="Beck M."/>
            <person name="Schiel-Bengelsdorf B."/>
            <person name="Bengelsdorf F.R."/>
            <person name="Daniel R."/>
            <person name="Duerre P."/>
        </authorList>
    </citation>
    <scope>NUCLEOTIDE SEQUENCE [LARGE SCALE GENOMIC DNA]</scope>
    <source>
        <strain evidence="3">DSM 5847</strain>
    </source>
</reference>
<proteinExistence type="predicted"/>
<dbReference type="AlphaFoldDB" id="A0A0L6Z7I2"/>
<evidence type="ECO:0000313" key="2">
    <source>
        <dbReference type="EMBL" id="KOA18753.1"/>
    </source>
</evidence>
<dbReference type="EMBL" id="LHUR01000036">
    <property type="protein sequence ID" value="KOA18753.1"/>
    <property type="molecule type" value="Genomic_DNA"/>
</dbReference>
<name>A0A0L6Z7I2_9CLOT</name>
<dbReference type="RefSeq" id="WP_052222507.1">
    <property type="nucleotide sequence ID" value="NZ_LHUR01000036.1"/>
</dbReference>
<keyword evidence="3" id="KW-1185">Reference proteome</keyword>
<evidence type="ECO:0000259" key="1">
    <source>
        <dbReference type="Pfam" id="PF13182"/>
    </source>
</evidence>